<dbReference type="OrthoDB" id="4521223at2759"/>
<dbReference type="GO" id="GO:0000324">
    <property type="term" value="C:fungal-type vacuole"/>
    <property type="evidence" value="ECO:0007669"/>
    <property type="project" value="TreeGrafter"/>
</dbReference>
<evidence type="ECO:0000256" key="1">
    <source>
        <dbReference type="ARBA" id="ARBA00004141"/>
    </source>
</evidence>
<comment type="subcellular location">
    <subcellularLocation>
        <location evidence="1">Membrane</location>
        <topology evidence="1">Multi-pass membrane protein</topology>
    </subcellularLocation>
</comment>
<feature type="transmembrane region" description="Helical" evidence="5">
    <location>
        <begin position="28"/>
        <end position="48"/>
    </location>
</feature>
<dbReference type="EMBL" id="PVQB02000079">
    <property type="protein sequence ID" value="KAF4343824.1"/>
    <property type="molecule type" value="Genomic_DNA"/>
</dbReference>
<protein>
    <submittedName>
        <fullName evidence="6">Phospholipid-translocating ATPase</fullName>
    </submittedName>
</protein>
<proteinExistence type="predicted"/>
<organism evidence="6 7">
    <name type="scientific">Fusarium beomiforme</name>
    <dbReference type="NCBI Taxonomy" id="44412"/>
    <lineage>
        <taxon>Eukaryota</taxon>
        <taxon>Fungi</taxon>
        <taxon>Dikarya</taxon>
        <taxon>Ascomycota</taxon>
        <taxon>Pezizomycotina</taxon>
        <taxon>Sordariomycetes</taxon>
        <taxon>Hypocreomycetidae</taxon>
        <taxon>Hypocreales</taxon>
        <taxon>Nectriaceae</taxon>
        <taxon>Fusarium</taxon>
        <taxon>Fusarium burgessii species complex</taxon>
    </lineage>
</organism>
<feature type="transmembrane region" description="Helical" evidence="5">
    <location>
        <begin position="168"/>
        <end position="190"/>
    </location>
</feature>
<dbReference type="AlphaFoldDB" id="A0A9P5AS93"/>
<reference evidence="6" key="1">
    <citation type="journal article" date="2017" name="Mycologia">
        <title>Fusarium algeriense, sp. nov., a novel toxigenic crown rot pathogen of durum wheat from Algeria is nested in the Fusarium burgessii species complex.</title>
        <authorList>
            <person name="Laraba I."/>
            <person name="Keddad A."/>
            <person name="Boureghda H."/>
            <person name="Abdallah N."/>
            <person name="Vaughan M.M."/>
            <person name="Proctor R.H."/>
            <person name="Busman M."/>
            <person name="O'Donnell K."/>
        </authorList>
    </citation>
    <scope>NUCLEOTIDE SEQUENCE</scope>
    <source>
        <strain evidence="6">NRRL 25174</strain>
    </source>
</reference>
<gene>
    <name evidence="6" type="ORF">FBEOM_2219</name>
</gene>
<evidence type="ECO:0000256" key="2">
    <source>
        <dbReference type="ARBA" id="ARBA00022692"/>
    </source>
</evidence>
<reference evidence="6" key="2">
    <citation type="submission" date="2020-02" db="EMBL/GenBank/DDBJ databases">
        <title>Identification and distribution of gene clusters putatively required for synthesis of sphingolipid metabolism inhibitors in phylogenetically diverse species of the filamentous fungus Fusarium.</title>
        <authorList>
            <person name="Kim H.-S."/>
            <person name="Busman M."/>
            <person name="Brown D.W."/>
            <person name="Divon H."/>
            <person name="Uhlig S."/>
            <person name="Proctor R.H."/>
        </authorList>
    </citation>
    <scope>NUCLEOTIDE SEQUENCE</scope>
    <source>
        <strain evidence="6">NRRL 25174</strain>
    </source>
</reference>
<comment type="caution">
    <text evidence="6">The sequence shown here is derived from an EMBL/GenBank/DDBJ whole genome shotgun (WGS) entry which is preliminary data.</text>
</comment>
<name>A0A9P5AS93_9HYPO</name>
<dbReference type="Pfam" id="PF04479">
    <property type="entry name" value="RTA1"/>
    <property type="match status" value="1"/>
</dbReference>
<keyword evidence="7" id="KW-1185">Reference proteome</keyword>
<evidence type="ECO:0000313" key="6">
    <source>
        <dbReference type="EMBL" id="KAF4343824.1"/>
    </source>
</evidence>
<keyword evidence="2 5" id="KW-0812">Transmembrane</keyword>
<sequence length="262" mass="28881">MASDPLICVHVSELCPIELTTYGYRPNLGGNCFLAAAFGIAFFANIFLGVRFRIRAYAIVVSLGCLSQVLGYIGRVGMYFRPFDAIPFQAQICCLIIGPAFNSAAIYLMLKHIVALFGPQWSILKPKLYTIIFVTADLVSLVLQAVGGGMTATADFKDKDRINMGNNIMMAGIAFQVVTLSIFAILSTLFCVRRLRALTTSPLEGNSLLAWHSLAFRCFIGGVVTAFLAIYIRCVYRIAEMRGGWGNKLMREEIPFIIFESV</sequence>
<dbReference type="PANTHER" id="PTHR31465:SF8">
    <property type="entry name" value="DOMAIN PROTEIN, PUTATIVE (AFU_ORTHOLOGUE AFUA_6G14140)-RELATED"/>
    <property type="match status" value="1"/>
</dbReference>
<accession>A0A9P5AS93</accession>
<keyword evidence="4 5" id="KW-0472">Membrane</keyword>
<evidence type="ECO:0000256" key="4">
    <source>
        <dbReference type="ARBA" id="ARBA00023136"/>
    </source>
</evidence>
<dbReference type="GO" id="GO:0005886">
    <property type="term" value="C:plasma membrane"/>
    <property type="evidence" value="ECO:0007669"/>
    <property type="project" value="TreeGrafter"/>
</dbReference>
<feature type="transmembrane region" description="Helical" evidence="5">
    <location>
        <begin position="54"/>
        <end position="73"/>
    </location>
</feature>
<dbReference type="PANTHER" id="PTHR31465">
    <property type="entry name" value="PROTEIN RTA1-RELATED"/>
    <property type="match status" value="1"/>
</dbReference>
<dbReference type="Proteomes" id="UP000730481">
    <property type="component" value="Unassembled WGS sequence"/>
</dbReference>
<feature type="transmembrane region" description="Helical" evidence="5">
    <location>
        <begin position="85"/>
        <end position="108"/>
    </location>
</feature>
<feature type="transmembrane region" description="Helical" evidence="5">
    <location>
        <begin position="128"/>
        <end position="147"/>
    </location>
</feature>
<keyword evidence="3 5" id="KW-1133">Transmembrane helix</keyword>
<evidence type="ECO:0000256" key="3">
    <source>
        <dbReference type="ARBA" id="ARBA00022989"/>
    </source>
</evidence>
<feature type="transmembrane region" description="Helical" evidence="5">
    <location>
        <begin position="210"/>
        <end position="232"/>
    </location>
</feature>
<dbReference type="InterPro" id="IPR007568">
    <property type="entry name" value="RTA1"/>
</dbReference>
<evidence type="ECO:0000313" key="7">
    <source>
        <dbReference type="Proteomes" id="UP000730481"/>
    </source>
</evidence>
<evidence type="ECO:0000256" key="5">
    <source>
        <dbReference type="SAM" id="Phobius"/>
    </source>
</evidence>